<protein>
    <recommendedName>
        <fullName evidence="4">Glycerate kinase</fullName>
        <ecNumber evidence="3">2.7.1.31</ecNumber>
    </recommendedName>
</protein>
<dbReference type="Proteomes" id="UP000472265">
    <property type="component" value="Chromosome 6"/>
</dbReference>
<keyword evidence="6" id="KW-0547">Nucleotide-binding</keyword>
<dbReference type="InterPro" id="IPR038614">
    <property type="entry name" value="GK_N_sf"/>
</dbReference>
<dbReference type="Gene3D" id="3.40.50.10180">
    <property type="entry name" value="Glycerate kinase, MOFRL-like N-terminal domain"/>
    <property type="match status" value="1"/>
</dbReference>
<dbReference type="SUPFAM" id="SSF82544">
    <property type="entry name" value="GckA/TtuD-like"/>
    <property type="match status" value="1"/>
</dbReference>
<keyword evidence="8" id="KW-0067">ATP-binding</keyword>
<evidence type="ECO:0000256" key="2">
    <source>
        <dbReference type="ARBA" id="ARBA00005393"/>
    </source>
</evidence>
<dbReference type="InterPro" id="IPR039760">
    <property type="entry name" value="MOFRL_protein"/>
</dbReference>
<proteinExistence type="inferred from homology"/>
<comment type="similarity">
    <text evidence="2">Belongs to the glycerate kinase type-2 family.</text>
</comment>
<reference evidence="10" key="3">
    <citation type="submission" date="2025-09" db="UniProtKB">
        <authorList>
            <consortium name="Ensembl"/>
        </authorList>
    </citation>
    <scope>IDENTIFICATION</scope>
</reference>
<evidence type="ECO:0000256" key="8">
    <source>
        <dbReference type="ARBA" id="ARBA00022840"/>
    </source>
</evidence>
<evidence type="ECO:0000256" key="7">
    <source>
        <dbReference type="ARBA" id="ARBA00022777"/>
    </source>
</evidence>
<evidence type="ECO:0000256" key="1">
    <source>
        <dbReference type="ARBA" id="ARBA00000694"/>
    </source>
</evidence>
<comment type="catalytic activity">
    <reaction evidence="1">
        <text>(R)-glycerate + ATP = (2R)-3-phosphoglycerate + ADP + H(+)</text>
        <dbReference type="Rhea" id="RHEA:23516"/>
        <dbReference type="ChEBI" id="CHEBI:15378"/>
        <dbReference type="ChEBI" id="CHEBI:16659"/>
        <dbReference type="ChEBI" id="CHEBI:30616"/>
        <dbReference type="ChEBI" id="CHEBI:58272"/>
        <dbReference type="ChEBI" id="CHEBI:456216"/>
        <dbReference type="EC" id="2.7.1.31"/>
    </reaction>
</comment>
<keyword evidence="7" id="KW-0418">Kinase</keyword>
<keyword evidence="5" id="KW-0808">Transferase</keyword>
<dbReference type="AlphaFoldDB" id="A0A671WEQ3"/>
<dbReference type="FunFam" id="3.40.50.10180:FF:000001">
    <property type="entry name" value="Glycerate kinase"/>
    <property type="match status" value="1"/>
</dbReference>
<dbReference type="GO" id="GO:0008887">
    <property type="term" value="F:glycerate kinase activity"/>
    <property type="evidence" value="ECO:0007669"/>
    <property type="project" value="UniProtKB-EC"/>
</dbReference>
<name>A0A671WEQ3_SPAAU</name>
<dbReference type="PANTHER" id="PTHR12227">
    <property type="entry name" value="GLYCERATE KINASE"/>
    <property type="match status" value="1"/>
</dbReference>
<reference evidence="10" key="1">
    <citation type="submission" date="2021-04" db="EMBL/GenBank/DDBJ databases">
        <authorList>
            <consortium name="Wellcome Sanger Institute Data Sharing"/>
        </authorList>
    </citation>
    <scope>NUCLEOTIDE SEQUENCE [LARGE SCALE GENOMIC DNA]</scope>
</reference>
<dbReference type="GeneTree" id="ENSGT00390000014365"/>
<evidence type="ECO:0000256" key="4">
    <source>
        <dbReference type="ARBA" id="ARBA00020720"/>
    </source>
</evidence>
<dbReference type="GO" id="GO:0005737">
    <property type="term" value="C:cytoplasm"/>
    <property type="evidence" value="ECO:0007669"/>
    <property type="project" value="TreeGrafter"/>
</dbReference>
<reference evidence="10" key="2">
    <citation type="submission" date="2025-08" db="UniProtKB">
        <authorList>
            <consortium name="Ensembl"/>
        </authorList>
    </citation>
    <scope>IDENTIFICATION</scope>
</reference>
<gene>
    <name evidence="10" type="primary">GLYCTK</name>
    <name evidence="10" type="synonym">glyctk</name>
</gene>
<dbReference type="InterPro" id="IPR025286">
    <property type="entry name" value="MOFRL_assoc_dom"/>
</dbReference>
<evidence type="ECO:0000313" key="10">
    <source>
        <dbReference type="Ensembl" id="ENSSAUP00010035051.1"/>
    </source>
</evidence>
<evidence type="ECO:0000313" key="11">
    <source>
        <dbReference type="Proteomes" id="UP000472265"/>
    </source>
</evidence>
<evidence type="ECO:0000259" key="9">
    <source>
        <dbReference type="Pfam" id="PF13660"/>
    </source>
</evidence>
<evidence type="ECO:0000256" key="5">
    <source>
        <dbReference type="ARBA" id="ARBA00022679"/>
    </source>
</evidence>
<feature type="domain" description="MOFRL-associated" evidence="9">
    <location>
        <begin position="1"/>
        <end position="196"/>
    </location>
</feature>
<evidence type="ECO:0000256" key="6">
    <source>
        <dbReference type="ARBA" id="ARBA00022741"/>
    </source>
</evidence>
<dbReference type="Pfam" id="PF13660">
    <property type="entry name" value="DUF4147"/>
    <property type="match status" value="1"/>
</dbReference>
<organism evidence="10 11">
    <name type="scientific">Sparus aurata</name>
    <name type="common">Gilthead sea bream</name>
    <dbReference type="NCBI Taxonomy" id="8175"/>
    <lineage>
        <taxon>Eukaryota</taxon>
        <taxon>Metazoa</taxon>
        <taxon>Chordata</taxon>
        <taxon>Craniata</taxon>
        <taxon>Vertebrata</taxon>
        <taxon>Euteleostomi</taxon>
        <taxon>Actinopterygii</taxon>
        <taxon>Neopterygii</taxon>
        <taxon>Teleostei</taxon>
        <taxon>Neoteleostei</taxon>
        <taxon>Acanthomorphata</taxon>
        <taxon>Eupercaria</taxon>
        <taxon>Spariformes</taxon>
        <taxon>Sparidae</taxon>
        <taxon>Sparus</taxon>
    </lineage>
</organism>
<sequence>MAAEAERIVGDHLVKGVISVPHGIQQTLQQHGKGHLLLKENSRIKVIEGAKHNLPDADAQEAAEEIKQLASRLTEEDLLLVLISGGGSALLPAPIPPISLQEKLDVTRKLAAAGATIQELNTVRRALSFLKGGGLANFAHPAQVIALILSDVIGDPLDLIASGPTVPTEVWPEEVLSVLERYKLLNSVPSSVNDVLGRASPRESKDKSSTSGHVLNAVIGSNSLALKCAGLRARELGFRPVVLAPGSTLKDRYCHILNSNDH</sequence>
<dbReference type="Ensembl" id="ENSSAUT00010036927.1">
    <property type="protein sequence ID" value="ENSSAUP00010035051.1"/>
    <property type="gene ID" value="ENSSAUG00010014820.1"/>
</dbReference>
<keyword evidence="11" id="KW-1185">Reference proteome</keyword>
<dbReference type="PANTHER" id="PTHR12227:SF0">
    <property type="entry name" value="GLYCERATE KINASE"/>
    <property type="match status" value="1"/>
</dbReference>
<dbReference type="EC" id="2.7.1.31" evidence="3"/>
<accession>A0A671WEQ3</accession>
<dbReference type="GO" id="GO:0005524">
    <property type="term" value="F:ATP binding"/>
    <property type="evidence" value="ECO:0007669"/>
    <property type="project" value="UniProtKB-KW"/>
</dbReference>
<evidence type="ECO:0000256" key="3">
    <source>
        <dbReference type="ARBA" id="ARBA00012101"/>
    </source>
</evidence>